<feature type="region of interest" description="Disordered" evidence="9">
    <location>
        <begin position="597"/>
        <end position="616"/>
    </location>
</feature>
<keyword evidence="7 8" id="KW-0472">Membrane</keyword>
<dbReference type="NCBIfam" id="TIGR01525">
    <property type="entry name" value="ATPase-IB_hvy"/>
    <property type="match status" value="1"/>
</dbReference>
<dbReference type="PANTHER" id="PTHR48085:SF5">
    <property type="entry name" value="CADMIUM_ZINC-TRANSPORTING ATPASE HMA4-RELATED"/>
    <property type="match status" value="1"/>
</dbReference>
<dbReference type="SUPFAM" id="SSF56784">
    <property type="entry name" value="HAD-like"/>
    <property type="match status" value="1"/>
</dbReference>
<organism evidence="11">
    <name type="scientific">Brassica napus</name>
    <name type="common">Rape</name>
    <dbReference type="NCBI Taxonomy" id="3708"/>
    <lineage>
        <taxon>Eukaryota</taxon>
        <taxon>Viridiplantae</taxon>
        <taxon>Streptophyta</taxon>
        <taxon>Embryophyta</taxon>
        <taxon>Tracheophyta</taxon>
        <taxon>Spermatophyta</taxon>
        <taxon>Magnoliopsida</taxon>
        <taxon>eudicotyledons</taxon>
        <taxon>Gunneridae</taxon>
        <taxon>Pentapetalae</taxon>
        <taxon>rosids</taxon>
        <taxon>malvids</taxon>
        <taxon>Brassicales</taxon>
        <taxon>Brassicaceae</taxon>
        <taxon>Brassiceae</taxon>
        <taxon>Brassica</taxon>
    </lineage>
</organism>
<feature type="compositionally biased region" description="Basic and acidic residues" evidence="9">
    <location>
        <begin position="607"/>
        <end position="616"/>
    </location>
</feature>
<dbReference type="InterPro" id="IPR023214">
    <property type="entry name" value="HAD_sf"/>
</dbReference>
<dbReference type="GO" id="GO:0005524">
    <property type="term" value="F:ATP binding"/>
    <property type="evidence" value="ECO:0007669"/>
    <property type="project" value="UniProtKB-UniRule"/>
</dbReference>
<comment type="similarity">
    <text evidence="2 8">Belongs to the cation transport ATPase (P-type) (TC 3.A.3) family. Type IB subfamily.</text>
</comment>
<dbReference type="SFLD" id="SFLDF00027">
    <property type="entry name" value="p-type_atpase"/>
    <property type="match status" value="1"/>
</dbReference>
<dbReference type="GO" id="GO:0016020">
    <property type="term" value="C:membrane"/>
    <property type="evidence" value="ECO:0007669"/>
    <property type="project" value="UniProtKB-SubCell"/>
</dbReference>
<dbReference type="InterPro" id="IPR051014">
    <property type="entry name" value="Cation_Transport_ATPase_IB"/>
</dbReference>
<keyword evidence="6 8" id="KW-1133">Transmembrane helix</keyword>
<dbReference type="SFLD" id="SFLDS00003">
    <property type="entry name" value="Haloacid_Dehalogenase"/>
    <property type="match status" value="1"/>
</dbReference>
<dbReference type="InterPro" id="IPR059000">
    <property type="entry name" value="ATPase_P-type_domA"/>
</dbReference>
<evidence type="ECO:0000313" key="11">
    <source>
        <dbReference type="EMBL" id="CAF1948247.1"/>
    </source>
</evidence>
<dbReference type="NCBIfam" id="TIGR01512">
    <property type="entry name" value="ATPase-IB2_Cd"/>
    <property type="match status" value="1"/>
</dbReference>
<accession>A0A816LE99</accession>
<dbReference type="AlphaFoldDB" id="A0A816LE99"/>
<keyword evidence="8" id="KW-0547">Nucleotide-binding</keyword>
<dbReference type="FunFam" id="3.40.1110.10:FF:000043">
    <property type="entry name" value="Putative cadmium/zinc-transporting ATPase 3"/>
    <property type="match status" value="1"/>
</dbReference>
<evidence type="ECO:0000256" key="6">
    <source>
        <dbReference type="ARBA" id="ARBA00022989"/>
    </source>
</evidence>
<dbReference type="PROSITE" id="PS00154">
    <property type="entry name" value="ATPASE_E1_E2"/>
    <property type="match status" value="1"/>
</dbReference>
<feature type="domain" description="P-type ATPase A" evidence="10">
    <location>
        <begin position="46"/>
        <end position="136"/>
    </location>
</feature>
<dbReference type="GO" id="GO:0019829">
    <property type="term" value="F:ATPase-coupled monoatomic cation transmembrane transporter activity"/>
    <property type="evidence" value="ECO:0007669"/>
    <property type="project" value="InterPro"/>
</dbReference>
<feature type="transmembrane region" description="Helical" evidence="8">
    <location>
        <begin position="186"/>
        <end position="210"/>
    </location>
</feature>
<dbReference type="SUPFAM" id="SSF81665">
    <property type="entry name" value="Calcium ATPase, transmembrane domain M"/>
    <property type="match status" value="1"/>
</dbReference>
<keyword evidence="4 8" id="KW-0479">Metal-binding</keyword>
<dbReference type="SUPFAM" id="SSF81653">
    <property type="entry name" value="Calcium ATPase, transduction domain A"/>
    <property type="match status" value="1"/>
</dbReference>
<dbReference type="SFLD" id="SFLDG00002">
    <property type="entry name" value="C1.7:_P-type_atpase_like"/>
    <property type="match status" value="1"/>
</dbReference>
<dbReference type="GO" id="GO:0016887">
    <property type="term" value="F:ATP hydrolysis activity"/>
    <property type="evidence" value="ECO:0007669"/>
    <property type="project" value="InterPro"/>
</dbReference>
<keyword evidence="8" id="KW-0067">ATP-binding</keyword>
<dbReference type="InterPro" id="IPR008250">
    <property type="entry name" value="ATPase_P-typ_transduc_dom_A_sf"/>
</dbReference>
<sequence length="1125" mass="120740">MQDFMEAAAVVFLFTIAEWLETRASYKANAVMQSLMSLAPQKAIIAETGEEVEVDDVKVNTIVAVKAGETIPIDGTVVDGNCEVDEKTLTGEAFPVPKQKDSTVWAGTINLNGYISVKTIALASDCVVTKMAKLVEEAQSSKTKSQRLIDKCSQYYTPAIIFISGCIAAVPAIMKVHNLNHWFHLALVVLVSACPCGLILSTPVATFCALTKAATSGLLIKSADYLDTLSKIKITAFDKTGTITRGEFIVVDFKSLHRDISLRTLLYWVSSVESKSSHPMAATIVDYAKSVDVEPRTEEVEDYQLFPGEGIYGKIDGNDIYIGNKRIASRAKCSTVPEIEVDTKGGKTIGYIYVGERLAGVFNLSDACRSGVIQAMKELKDLGIKTAMLTGDNQDAAMHAQEQLGNALDVVHGELLPEDKSRIIQEFKKEGPTAMVGDGVNDAPALATADIGISMGISGSALATQTGDIILMSNDIRRIPQAIKIARRARRKVVQNVFISIIFKVGILILAICGHPLIWAAVLVDVGTCLLVILNSMLLLREKDKSKNKKCYRSSVLNGTKLEGEADEEVDLEAGLLSKSQCNSGCCGDKKAQDKVVMKKPSSKSSSGHDHAGGCCGDKKTQEKVMMVKPSSKSSSGHGHAGGCCGDKKTQEKVVMVKPSSKSSSGHGHAGGCCGDKKTQEKVVMVKPSSKSSSGHDQSGGCCGDKKTQEKVVMVKPSSKSSSDHGHSGGCCGDKKQENVKVVVKDSCCAEKTNKPVGDMASSSSCKKSTHVNHDMKLKGGSGCCTKDKEKAEKNVDMQILGDELFDLEKGLQKKAGETCKTSCCGTKEKAKETSSLEKDVLIKETVKQTEEITLASEEETGSLDCWLDSCDNKTTVKQSCHEETSLDIEAGVSCDLKLACCGSIEGGEVKEKLDLEIKSEGQCKSVCCGDEKQTGEITLACEEETDGSNFSSGCCGNKEKVEQICHQKDCLETDLKLVCCGDTEGEVREAFDLEKGKGECCGKEVTQICSEKPVSKSPCCGTGLKQEGSSSSVNVVESGSKEREMVKVSSQSCCTSPNDLVLQVKKVESCCKVKTPEACGSKCKVKDKRHIGKSCCRSYAKAYCTHRHHHHHHGHHHHHHVGAA</sequence>
<dbReference type="EMBL" id="HG994371">
    <property type="protein sequence ID" value="CAF1948247.1"/>
    <property type="molecule type" value="Genomic_DNA"/>
</dbReference>
<name>A0A816LE99_BRANA</name>
<dbReference type="InterPro" id="IPR018303">
    <property type="entry name" value="ATPase_P-typ_P_site"/>
</dbReference>
<evidence type="ECO:0000256" key="8">
    <source>
        <dbReference type="RuleBase" id="RU362081"/>
    </source>
</evidence>
<dbReference type="InterPro" id="IPR001757">
    <property type="entry name" value="P_typ_ATPase"/>
</dbReference>
<dbReference type="Pfam" id="PF00122">
    <property type="entry name" value="E1-E2_ATPase"/>
    <property type="match status" value="1"/>
</dbReference>
<dbReference type="Gene3D" id="2.70.150.10">
    <property type="entry name" value="Calcium-transporting ATPase, cytoplasmic transduction domain A"/>
    <property type="match status" value="1"/>
</dbReference>
<dbReference type="Gene3D" id="3.40.1110.10">
    <property type="entry name" value="Calcium-transporting ATPase, cytoplasmic domain N"/>
    <property type="match status" value="1"/>
</dbReference>
<dbReference type="InterPro" id="IPR023298">
    <property type="entry name" value="ATPase_P-typ_TM_dom_sf"/>
</dbReference>
<feature type="transmembrane region" description="Helical" evidence="8">
    <location>
        <begin position="155"/>
        <end position="174"/>
    </location>
</feature>
<evidence type="ECO:0000256" key="9">
    <source>
        <dbReference type="SAM" id="MobiDB-lite"/>
    </source>
</evidence>
<feature type="compositionally biased region" description="Low complexity" evidence="9">
    <location>
        <begin position="682"/>
        <end position="693"/>
    </location>
</feature>
<dbReference type="PRINTS" id="PR00120">
    <property type="entry name" value="HATPASE"/>
</dbReference>
<evidence type="ECO:0000256" key="5">
    <source>
        <dbReference type="ARBA" id="ARBA00022967"/>
    </source>
</evidence>
<dbReference type="Proteomes" id="UP001295469">
    <property type="component" value="Chromosome C07"/>
</dbReference>
<evidence type="ECO:0000256" key="4">
    <source>
        <dbReference type="ARBA" id="ARBA00022723"/>
    </source>
</evidence>
<evidence type="ECO:0000256" key="7">
    <source>
        <dbReference type="ARBA" id="ARBA00023136"/>
    </source>
</evidence>
<dbReference type="CDD" id="cd02079">
    <property type="entry name" value="P-type_ATPase_HM"/>
    <property type="match status" value="1"/>
</dbReference>
<feature type="transmembrane region" description="Helical" evidence="8">
    <location>
        <begin position="493"/>
        <end position="512"/>
    </location>
</feature>
<dbReference type="InterPro" id="IPR036412">
    <property type="entry name" value="HAD-like_sf"/>
</dbReference>
<evidence type="ECO:0000256" key="1">
    <source>
        <dbReference type="ARBA" id="ARBA00004370"/>
    </source>
</evidence>
<gene>
    <name evidence="11" type="ORF">DARMORV10_C07P03330.1</name>
</gene>
<dbReference type="FunFam" id="2.70.150.10:FF:000002">
    <property type="entry name" value="Copper-transporting ATPase 1, putative"/>
    <property type="match status" value="1"/>
</dbReference>
<dbReference type="InterPro" id="IPR044492">
    <property type="entry name" value="P_typ_ATPase_HD_dom"/>
</dbReference>
<feature type="region of interest" description="Disordered" evidence="9">
    <location>
        <begin position="626"/>
        <end position="705"/>
    </location>
</feature>
<keyword evidence="5" id="KW-1278">Translocase</keyword>
<dbReference type="InterPro" id="IPR023299">
    <property type="entry name" value="ATPase_P-typ_cyto_dom_N"/>
</dbReference>
<keyword evidence="3 8" id="KW-0812">Transmembrane</keyword>
<proteinExistence type="inferred from homology"/>
<feature type="transmembrane region" description="Helical" evidence="8">
    <location>
        <begin position="518"/>
        <end position="540"/>
    </location>
</feature>
<dbReference type="PANTHER" id="PTHR48085">
    <property type="entry name" value="CADMIUM/ZINC-TRANSPORTING ATPASE HMA2-RELATED"/>
    <property type="match status" value="1"/>
</dbReference>
<dbReference type="Pfam" id="PF00702">
    <property type="entry name" value="Hydrolase"/>
    <property type="match status" value="1"/>
</dbReference>
<dbReference type="GO" id="GO:0046872">
    <property type="term" value="F:metal ion binding"/>
    <property type="evidence" value="ECO:0007669"/>
    <property type="project" value="UniProtKB-KW"/>
</dbReference>
<evidence type="ECO:0000259" key="10">
    <source>
        <dbReference type="Pfam" id="PF00122"/>
    </source>
</evidence>
<dbReference type="Gene3D" id="3.40.50.1000">
    <property type="entry name" value="HAD superfamily/HAD-like"/>
    <property type="match status" value="1"/>
</dbReference>
<feature type="compositionally biased region" description="Low complexity" evidence="9">
    <location>
        <begin position="626"/>
        <end position="638"/>
    </location>
</feature>
<evidence type="ECO:0000256" key="2">
    <source>
        <dbReference type="ARBA" id="ARBA00006024"/>
    </source>
</evidence>
<evidence type="ECO:0000256" key="3">
    <source>
        <dbReference type="ARBA" id="ARBA00022692"/>
    </source>
</evidence>
<dbReference type="InterPro" id="IPR027256">
    <property type="entry name" value="P-typ_ATPase_IB"/>
</dbReference>
<protein>
    <submittedName>
        <fullName evidence="11">(rape) hypothetical protein</fullName>
    </submittedName>
</protein>
<dbReference type="PRINTS" id="PR00119">
    <property type="entry name" value="CATATPASE"/>
</dbReference>
<reference evidence="11" key="1">
    <citation type="submission" date="2021-01" db="EMBL/GenBank/DDBJ databases">
        <authorList>
            <consortium name="Genoscope - CEA"/>
            <person name="William W."/>
        </authorList>
    </citation>
    <scope>NUCLEOTIDE SEQUENCE</scope>
</reference>
<comment type="subcellular location">
    <subcellularLocation>
        <location evidence="1 8">Membrane</location>
    </subcellularLocation>
</comment>
<dbReference type="NCBIfam" id="TIGR01494">
    <property type="entry name" value="ATPase_P-type"/>
    <property type="match status" value="1"/>
</dbReference>